<feature type="active site" description="Proton acceptor" evidence="5">
    <location>
        <position position="489"/>
    </location>
</feature>
<evidence type="ECO:0000256" key="5">
    <source>
        <dbReference type="PIRSR" id="PIRSR000137-1"/>
    </source>
</evidence>
<comment type="similarity">
    <text evidence="2">Belongs to the GMC oxidoreductase family.</text>
</comment>
<evidence type="ECO:0000259" key="6">
    <source>
        <dbReference type="PROSITE" id="PS00624"/>
    </source>
</evidence>
<evidence type="ECO:0000256" key="1">
    <source>
        <dbReference type="ARBA" id="ARBA00001974"/>
    </source>
</evidence>
<dbReference type="Gene3D" id="3.50.50.60">
    <property type="entry name" value="FAD/NAD(P)-binding domain"/>
    <property type="match status" value="1"/>
</dbReference>
<dbReference type="PROSITE" id="PS00624">
    <property type="entry name" value="GMC_OXRED_2"/>
    <property type="match status" value="1"/>
</dbReference>
<dbReference type="Gene3D" id="3.30.560.10">
    <property type="entry name" value="Glucose Oxidase, domain 3"/>
    <property type="match status" value="1"/>
</dbReference>
<gene>
    <name evidence="7" type="ORF">R5R35_008605</name>
</gene>
<dbReference type="InterPro" id="IPR036188">
    <property type="entry name" value="FAD/NAD-bd_sf"/>
</dbReference>
<dbReference type="GO" id="GO:0050660">
    <property type="term" value="F:flavin adenine dinucleotide binding"/>
    <property type="evidence" value="ECO:0007669"/>
    <property type="project" value="InterPro"/>
</dbReference>
<dbReference type="Pfam" id="PF05199">
    <property type="entry name" value="GMC_oxred_C"/>
    <property type="match status" value="1"/>
</dbReference>
<sequence length="512" mass="56347">MSATDANWGYATVPQNTSCVKLEDSRCDYAVGHAVGGGTVINHMFVVRGNKRDYDSWEEMGNEGWGYDKLLEYFKLVEGVEIPSLQNSSYRGYAGPVPVNYPSHQTRVGQRLLRAAAELGASNADPNGASQSGMWRIQGSTRGGRRASAFRNYLRRRPPHLQLRARALATQVLFQGDRAVGVRYSRGGRTFDVFADKEVIVAGGPVNSPALLLRSGVGPRSHLEQLGIPVVKDLPVGYNLQDHVGLPWLLVSMNTSEAPSVQRLLINPLNLEQYKLLHSGPYTMLGTLETIGLHDLEGTDFHSPDWPQVEILYSSMSPVFSARSVKPFRFTEDTYKKLIEPVGNTPVFQATVWRLRPRSRGRVSLRSADPADAPLIDPQGLSDEEDVAVSVAGIRALQRVLRAPALREVDAQLLRTPLPGCEERPWDSDEYWRCALRMHGLTLYHPCCTNKMGPGADADAVVAPDLKVRGLKGLRVADTSVMPTLVSGHLQMAAYVIGEKAADLIKRDYPGL</sequence>
<dbReference type="EMBL" id="JAZDUA010000584">
    <property type="protein sequence ID" value="KAK7790824.1"/>
    <property type="molecule type" value="Genomic_DNA"/>
</dbReference>
<dbReference type="InterPro" id="IPR012132">
    <property type="entry name" value="GMC_OxRdtase"/>
</dbReference>
<feature type="active site" description="Proton donor" evidence="5">
    <location>
        <position position="445"/>
    </location>
</feature>
<keyword evidence="3" id="KW-0285">Flavoprotein</keyword>
<dbReference type="PANTHER" id="PTHR11552">
    <property type="entry name" value="GLUCOSE-METHANOL-CHOLINE GMC OXIDOREDUCTASE"/>
    <property type="match status" value="1"/>
</dbReference>
<keyword evidence="4" id="KW-0274">FAD</keyword>
<dbReference type="AlphaFoldDB" id="A0AAN9Z0M9"/>
<comment type="cofactor">
    <cofactor evidence="1">
        <name>FAD</name>
        <dbReference type="ChEBI" id="CHEBI:57692"/>
    </cofactor>
</comment>
<evidence type="ECO:0000256" key="3">
    <source>
        <dbReference type="ARBA" id="ARBA00022630"/>
    </source>
</evidence>
<name>A0AAN9Z0M9_9ORTH</name>
<evidence type="ECO:0000313" key="8">
    <source>
        <dbReference type="Proteomes" id="UP001378592"/>
    </source>
</evidence>
<dbReference type="Proteomes" id="UP001378592">
    <property type="component" value="Unassembled WGS sequence"/>
</dbReference>
<dbReference type="InterPro" id="IPR007867">
    <property type="entry name" value="GMC_OxRtase_C"/>
</dbReference>
<feature type="domain" description="Glucose-methanol-choline oxidoreductase N-terminal" evidence="6">
    <location>
        <begin position="204"/>
        <end position="218"/>
    </location>
</feature>
<evidence type="ECO:0000313" key="7">
    <source>
        <dbReference type="EMBL" id="KAK7790824.1"/>
    </source>
</evidence>
<protein>
    <recommendedName>
        <fullName evidence="6">Glucose-methanol-choline oxidoreductase N-terminal domain-containing protein</fullName>
    </recommendedName>
</protein>
<dbReference type="PANTHER" id="PTHR11552:SF147">
    <property type="entry name" value="CHOLINE DEHYDROGENASE, MITOCHONDRIAL"/>
    <property type="match status" value="1"/>
</dbReference>
<dbReference type="SUPFAM" id="SSF51905">
    <property type="entry name" value="FAD/NAD(P)-binding domain"/>
    <property type="match status" value="1"/>
</dbReference>
<dbReference type="GO" id="GO:0016614">
    <property type="term" value="F:oxidoreductase activity, acting on CH-OH group of donors"/>
    <property type="evidence" value="ECO:0007669"/>
    <property type="project" value="InterPro"/>
</dbReference>
<accession>A0AAN9Z0M9</accession>
<dbReference type="PIRSF" id="PIRSF000137">
    <property type="entry name" value="Alcohol_oxidase"/>
    <property type="match status" value="1"/>
</dbReference>
<dbReference type="SUPFAM" id="SSF54373">
    <property type="entry name" value="FAD-linked reductases, C-terminal domain"/>
    <property type="match status" value="1"/>
</dbReference>
<dbReference type="Pfam" id="PF00732">
    <property type="entry name" value="GMC_oxred_N"/>
    <property type="match status" value="1"/>
</dbReference>
<organism evidence="7 8">
    <name type="scientific">Gryllus longicercus</name>
    <dbReference type="NCBI Taxonomy" id="2509291"/>
    <lineage>
        <taxon>Eukaryota</taxon>
        <taxon>Metazoa</taxon>
        <taxon>Ecdysozoa</taxon>
        <taxon>Arthropoda</taxon>
        <taxon>Hexapoda</taxon>
        <taxon>Insecta</taxon>
        <taxon>Pterygota</taxon>
        <taxon>Neoptera</taxon>
        <taxon>Polyneoptera</taxon>
        <taxon>Orthoptera</taxon>
        <taxon>Ensifera</taxon>
        <taxon>Gryllidea</taxon>
        <taxon>Grylloidea</taxon>
        <taxon>Gryllidae</taxon>
        <taxon>Gryllinae</taxon>
        <taxon>Gryllus</taxon>
    </lineage>
</organism>
<keyword evidence="8" id="KW-1185">Reference proteome</keyword>
<proteinExistence type="inferred from homology"/>
<reference evidence="7 8" key="1">
    <citation type="submission" date="2024-03" db="EMBL/GenBank/DDBJ databases">
        <title>The genome assembly and annotation of the cricket Gryllus longicercus Weissman &amp; Gray.</title>
        <authorList>
            <person name="Szrajer S."/>
            <person name="Gray D."/>
            <person name="Ylla G."/>
        </authorList>
    </citation>
    <scope>NUCLEOTIDE SEQUENCE [LARGE SCALE GENOMIC DNA]</scope>
    <source>
        <strain evidence="7">DAG 2021-001</strain>
        <tissue evidence="7">Whole body minus gut</tissue>
    </source>
</reference>
<dbReference type="InterPro" id="IPR000172">
    <property type="entry name" value="GMC_OxRdtase_N"/>
</dbReference>
<comment type="caution">
    <text evidence="7">The sequence shown here is derived from an EMBL/GenBank/DDBJ whole genome shotgun (WGS) entry which is preliminary data.</text>
</comment>
<evidence type="ECO:0000256" key="4">
    <source>
        <dbReference type="ARBA" id="ARBA00022827"/>
    </source>
</evidence>
<evidence type="ECO:0000256" key="2">
    <source>
        <dbReference type="ARBA" id="ARBA00010790"/>
    </source>
</evidence>